<comment type="caution">
    <text evidence="1">The sequence shown here is derived from an EMBL/GenBank/DDBJ whole genome shotgun (WGS) entry which is preliminary data.</text>
</comment>
<dbReference type="Proteomes" id="UP000469385">
    <property type="component" value="Unassembled WGS sequence"/>
</dbReference>
<reference evidence="1 2" key="1">
    <citation type="submission" date="2019-12" db="EMBL/GenBank/DDBJ databases">
        <authorList>
            <person name="Huq M.A."/>
        </authorList>
    </citation>
    <scope>NUCLEOTIDE SEQUENCE [LARGE SCALE GENOMIC DNA]</scope>
    <source>
        <strain evidence="1 2">MAH-25</strain>
    </source>
</reference>
<dbReference type="PROSITE" id="PS51257">
    <property type="entry name" value="PROKAR_LIPOPROTEIN"/>
    <property type="match status" value="1"/>
</dbReference>
<name>A0A6N8IUC9_9BURK</name>
<gene>
    <name evidence="1" type="ORF">GON04_13285</name>
</gene>
<dbReference type="EMBL" id="WSEL01000006">
    <property type="protein sequence ID" value="MVQ30428.1"/>
    <property type="molecule type" value="Genomic_DNA"/>
</dbReference>
<protein>
    <submittedName>
        <fullName evidence="1">Uncharacterized protein</fullName>
    </submittedName>
</protein>
<accession>A0A6N8IUC9</accession>
<dbReference type="AlphaFoldDB" id="A0A6N8IUC9"/>
<evidence type="ECO:0000313" key="2">
    <source>
        <dbReference type="Proteomes" id="UP000469385"/>
    </source>
</evidence>
<proteinExistence type="predicted"/>
<organism evidence="1 2">
    <name type="scientific">Ramlibacter pinisoli</name>
    <dbReference type="NCBI Taxonomy" id="2682844"/>
    <lineage>
        <taxon>Bacteria</taxon>
        <taxon>Pseudomonadati</taxon>
        <taxon>Pseudomonadota</taxon>
        <taxon>Betaproteobacteria</taxon>
        <taxon>Burkholderiales</taxon>
        <taxon>Comamonadaceae</taxon>
        <taxon>Ramlibacter</taxon>
    </lineage>
</organism>
<sequence length="149" mass="15492">MQHGVLRQLAADAGLERDPALQLAFGLACVERVRHLLEEPRALALLDALRGAVQAGAAVPPALAAEAAAVARGHRGSPSLDGSGHSAVSATHALARALAGHALEAADYAAYAAVYAYGRYAVQDPASFEPEHAWQADCLRRLVQARQAA</sequence>
<evidence type="ECO:0000313" key="1">
    <source>
        <dbReference type="EMBL" id="MVQ30428.1"/>
    </source>
</evidence>
<keyword evidence="2" id="KW-1185">Reference proteome</keyword>